<dbReference type="Gene3D" id="1.10.150.650">
    <property type="match status" value="1"/>
</dbReference>
<dbReference type="PANTHER" id="PTHR42924:SF3">
    <property type="entry name" value="POLYMERASE_HISTIDINOL PHOSPHATASE N-TERMINAL DOMAIN-CONTAINING PROTEIN"/>
    <property type="match status" value="1"/>
</dbReference>
<evidence type="ECO:0000313" key="3">
    <source>
        <dbReference type="Proteomes" id="UP000659630"/>
    </source>
</evidence>
<dbReference type="Proteomes" id="UP000659630">
    <property type="component" value="Unassembled WGS sequence"/>
</dbReference>
<comment type="caution">
    <text evidence="2">The sequence shown here is derived from an EMBL/GenBank/DDBJ whole genome shotgun (WGS) entry which is preliminary data.</text>
</comment>
<dbReference type="SUPFAM" id="SSF89550">
    <property type="entry name" value="PHP domain-like"/>
    <property type="match status" value="1"/>
</dbReference>
<name>A0A923I4X1_9FIRM</name>
<dbReference type="GO" id="GO:0004534">
    <property type="term" value="F:5'-3' RNA exonuclease activity"/>
    <property type="evidence" value="ECO:0007669"/>
    <property type="project" value="TreeGrafter"/>
</dbReference>
<dbReference type="Gene3D" id="3.20.20.140">
    <property type="entry name" value="Metal-dependent hydrolases"/>
    <property type="match status" value="1"/>
</dbReference>
<dbReference type="CDD" id="cd07438">
    <property type="entry name" value="PHP_HisPPase_AMP"/>
    <property type="match status" value="1"/>
</dbReference>
<dbReference type="RefSeq" id="WP_186886747.1">
    <property type="nucleotide sequence ID" value="NZ_JACONZ010000001.1"/>
</dbReference>
<dbReference type="InterPro" id="IPR016195">
    <property type="entry name" value="Pol/histidinol_Pase-like"/>
</dbReference>
<sequence>MKADLHVHSVQSDGSFTRGRILAAAAGLGITHLAFCEHDDTRFYPEAAALGRRAGVKVLRAVELSACDPQTGVKAHVLGYLFRSTSAIDALCAPVLRRRHANCLWQIEVLHGLGYRISPQDVLPYAQGGTLYKQHIYQYLLNSGQSEALFGEISRRLFKNGGPCDRQIEYPDARLAVAAIREDGGYAVLAHPGQQQNFSLVPALVEAGLCGLELCHPSNGAADRAQIRELAARHGLFCTGGSDFHGAYEAGRDRLGAFLAPGDCPLPRVCDAMEQNGGL</sequence>
<evidence type="ECO:0000313" key="2">
    <source>
        <dbReference type="EMBL" id="MBC5580390.1"/>
    </source>
</evidence>
<dbReference type="PANTHER" id="PTHR42924">
    <property type="entry name" value="EXONUCLEASE"/>
    <property type="match status" value="1"/>
</dbReference>
<dbReference type="InterPro" id="IPR052018">
    <property type="entry name" value="PHP_domain"/>
</dbReference>
<dbReference type="AlphaFoldDB" id="A0A923I4X1"/>
<accession>A0A923I4X1</accession>
<gene>
    <name evidence="2" type="ORF">H8S23_02615</name>
</gene>
<protein>
    <submittedName>
        <fullName evidence="2">PHP domain-containing protein</fullName>
    </submittedName>
</protein>
<reference evidence="2" key="1">
    <citation type="submission" date="2020-08" db="EMBL/GenBank/DDBJ databases">
        <title>Genome public.</title>
        <authorList>
            <person name="Liu C."/>
            <person name="Sun Q."/>
        </authorList>
    </citation>
    <scope>NUCLEOTIDE SEQUENCE</scope>
    <source>
        <strain evidence="2">BX8</strain>
    </source>
</reference>
<dbReference type="InterPro" id="IPR003141">
    <property type="entry name" value="Pol/His_phosphatase_N"/>
</dbReference>
<organism evidence="2 3">
    <name type="scientific">Anaerofilum hominis</name>
    <dbReference type="NCBI Taxonomy" id="2763016"/>
    <lineage>
        <taxon>Bacteria</taxon>
        <taxon>Bacillati</taxon>
        <taxon>Bacillota</taxon>
        <taxon>Clostridia</taxon>
        <taxon>Eubacteriales</taxon>
        <taxon>Oscillospiraceae</taxon>
        <taxon>Anaerofilum</taxon>
    </lineage>
</organism>
<keyword evidence="3" id="KW-1185">Reference proteome</keyword>
<dbReference type="EMBL" id="JACONZ010000001">
    <property type="protein sequence ID" value="MBC5580390.1"/>
    <property type="molecule type" value="Genomic_DNA"/>
</dbReference>
<evidence type="ECO:0000259" key="1">
    <source>
        <dbReference type="SMART" id="SM00481"/>
    </source>
</evidence>
<dbReference type="SMART" id="SM00481">
    <property type="entry name" value="POLIIIAc"/>
    <property type="match status" value="1"/>
</dbReference>
<dbReference type="GO" id="GO:0035312">
    <property type="term" value="F:5'-3' DNA exonuclease activity"/>
    <property type="evidence" value="ECO:0007669"/>
    <property type="project" value="TreeGrafter"/>
</dbReference>
<feature type="domain" description="Polymerase/histidinol phosphatase N-terminal" evidence="1">
    <location>
        <begin position="3"/>
        <end position="68"/>
    </location>
</feature>
<proteinExistence type="predicted"/>